<dbReference type="Pfam" id="PF13545">
    <property type="entry name" value="HTH_Crp_2"/>
    <property type="match status" value="1"/>
</dbReference>
<dbReference type="InterPro" id="IPR012318">
    <property type="entry name" value="HTH_CRP"/>
</dbReference>
<dbReference type="SUPFAM" id="SSF46785">
    <property type="entry name" value="Winged helix' DNA-binding domain"/>
    <property type="match status" value="1"/>
</dbReference>
<dbReference type="AlphaFoldDB" id="A0A1G4NX35"/>
<keyword evidence="2" id="KW-0238">DNA-binding</keyword>
<evidence type="ECO:0000259" key="4">
    <source>
        <dbReference type="PROSITE" id="PS51063"/>
    </source>
</evidence>
<evidence type="ECO:0000256" key="3">
    <source>
        <dbReference type="ARBA" id="ARBA00023163"/>
    </source>
</evidence>
<dbReference type="SUPFAM" id="SSF51206">
    <property type="entry name" value="cAMP-binding domain-like"/>
    <property type="match status" value="1"/>
</dbReference>
<gene>
    <name evidence="5" type="primary">ntcA</name>
    <name evidence="5" type="ORF">H1444_218</name>
</gene>
<proteinExistence type="predicted"/>
<name>A0A1G4NX35_9FLOR</name>
<keyword evidence="1" id="KW-0805">Transcription regulation</keyword>
<keyword evidence="5" id="KW-0150">Chloroplast</keyword>
<dbReference type="InterPro" id="IPR036390">
    <property type="entry name" value="WH_DNA-bd_sf"/>
</dbReference>
<dbReference type="InterPro" id="IPR018490">
    <property type="entry name" value="cNMP-bd_dom_sf"/>
</dbReference>
<geneLocation type="chloroplast" evidence="5"/>
<evidence type="ECO:0000256" key="1">
    <source>
        <dbReference type="ARBA" id="ARBA00023015"/>
    </source>
</evidence>
<sequence length="195" mass="22729">MIPWMYKLEQNDKVIMHKSNKHNVYLVIEGVLLMYKNFTNGTSICLSIIHRGEIIDPLFQQCDQHIYFYSIESISVAYILSLNNQSTKLLDALRVKSGRILLYQQSLLEVSIHKNVKQKLVQLFFMLCEMSGEYHNDHITVFLSLPYNTIAKIIGSNRNTVSKVILQLETERLILYTSKYFIVYDLIKLSKSNSK</sequence>
<accession>A0A1G4NX35</accession>
<dbReference type="Gene3D" id="2.60.120.10">
    <property type="entry name" value="Jelly Rolls"/>
    <property type="match status" value="1"/>
</dbReference>
<dbReference type="GO" id="GO:0003677">
    <property type="term" value="F:DNA binding"/>
    <property type="evidence" value="ECO:0007669"/>
    <property type="project" value="UniProtKB-KW"/>
</dbReference>
<dbReference type="EMBL" id="LT622871">
    <property type="protein sequence ID" value="SCW23069.1"/>
    <property type="molecule type" value="Genomic_DNA"/>
</dbReference>
<dbReference type="PROSITE" id="PS51063">
    <property type="entry name" value="HTH_CRP_2"/>
    <property type="match status" value="1"/>
</dbReference>
<organism evidence="5">
    <name type="scientific">Nemalion sp. H.1444</name>
    <dbReference type="NCBI Taxonomy" id="1907586"/>
    <lineage>
        <taxon>Eukaryota</taxon>
        <taxon>Rhodophyta</taxon>
        <taxon>Florideophyceae</taxon>
        <taxon>Nemaliophycidae</taxon>
        <taxon>Nemaliales</taxon>
        <taxon>Nemaliaceae</taxon>
        <taxon>Nemalion</taxon>
    </lineage>
</organism>
<feature type="domain" description="HTH crp-type" evidence="4">
    <location>
        <begin position="114"/>
        <end position="187"/>
    </location>
</feature>
<evidence type="ECO:0000256" key="2">
    <source>
        <dbReference type="ARBA" id="ARBA00023125"/>
    </source>
</evidence>
<keyword evidence="3" id="KW-0804">Transcription</keyword>
<dbReference type="InterPro" id="IPR014710">
    <property type="entry name" value="RmlC-like_jellyroll"/>
</dbReference>
<evidence type="ECO:0000313" key="5">
    <source>
        <dbReference type="EMBL" id="SCW23069.1"/>
    </source>
</evidence>
<keyword evidence="5" id="KW-0934">Plastid</keyword>
<reference evidence="5" key="2">
    <citation type="submission" date="2016-10" db="EMBL/GenBank/DDBJ databases">
        <authorList>
            <person name="de Groot N.N."/>
        </authorList>
    </citation>
    <scope>NUCLEOTIDE SEQUENCE</scope>
    <source>
        <strain evidence="5">H.1444</strain>
    </source>
</reference>
<dbReference type="GO" id="GO:0006355">
    <property type="term" value="P:regulation of DNA-templated transcription"/>
    <property type="evidence" value="ECO:0007669"/>
    <property type="project" value="InterPro"/>
</dbReference>
<protein>
    <submittedName>
        <fullName evidence="5">Global nitrogen transcriptional regulator</fullName>
    </submittedName>
</protein>
<reference evidence="5" key="1">
    <citation type="submission" date="2016-10" db="EMBL/GenBank/DDBJ databases">
        <title>Chloroplast genomes as a tool to resolve red algal phylogenies: a case study in the Nemaliales.</title>
        <authorList>
            <person name="Costa J.F."/>
            <person name="Lin S.M."/>
            <person name="Macaya E.C."/>
            <person name="Fernandez-Garcia C."/>
            <person name="Verbruggen H."/>
        </authorList>
    </citation>
    <scope>NUCLEOTIDE SEQUENCE</scope>
    <source>
        <strain evidence="5">H.1444</strain>
    </source>
</reference>